<dbReference type="Pfam" id="PF04857">
    <property type="entry name" value="CAF1"/>
    <property type="match status" value="1"/>
</dbReference>
<dbReference type="InterPro" id="IPR051181">
    <property type="entry name" value="CAF1_poly(A)_ribonucleases"/>
</dbReference>
<dbReference type="GO" id="GO:0003723">
    <property type="term" value="F:RNA binding"/>
    <property type="evidence" value="ECO:0007669"/>
    <property type="project" value="TreeGrafter"/>
</dbReference>
<reference evidence="5" key="1">
    <citation type="journal article" date="2018" name="Nat. Microbiol.">
        <title>Leveraging single-cell genomics to expand the fungal tree of life.</title>
        <authorList>
            <person name="Ahrendt S.R."/>
            <person name="Quandt C.A."/>
            <person name="Ciobanu D."/>
            <person name="Clum A."/>
            <person name="Salamov A."/>
            <person name="Andreopoulos B."/>
            <person name="Cheng J.F."/>
            <person name="Woyke T."/>
            <person name="Pelin A."/>
            <person name="Henrissat B."/>
            <person name="Reynolds N.K."/>
            <person name="Benny G.L."/>
            <person name="Smith M.E."/>
            <person name="James T.Y."/>
            <person name="Grigoriev I.V."/>
        </authorList>
    </citation>
    <scope>NUCLEOTIDE SEQUENCE [LARGE SCALE GENOMIC DNA]</scope>
    <source>
        <strain evidence="5">Benny S71-1</strain>
    </source>
</reference>
<evidence type="ECO:0000256" key="3">
    <source>
        <dbReference type="SAM" id="SignalP"/>
    </source>
</evidence>
<comment type="similarity">
    <text evidence="1">Belongs to the CAF1 family.</text>
</comment>
<evidence type="ECO:0000313" key="5">
    <source>
        <dbReference type="Proteomes" id="UP000278143"/>
    </source>
</evidence>
<protein>
    <submittedName>
        <fullName evidence="4">Uncharacterized protein</fullName>
    </submittedName>
</protein>
<evidence type="ECO:0000256" key="2">
    <source>
        <dbReference type="SAM" id="MobiDB-lite"/>
    </source>
</evidence>
<keyword evidence="3" id="KW-0732">Signal</keyword>
<feature type="signal peptide" evidence="3">
    <location>
        <begin position="1"/>
        <end position="32"/>
    </location>
</feature>
<dbReference type="AlphaFoldDB" id="A0A4V1J1Z4"/>
<name>A0A4V1J1Z4_9FUNG</name>
<feature type="compositionally biased region" description="Basic and acidic residues" evidence="2">
    <location>
        <begin position="283"/>
        <end position="292"/>
    </location>
</feature>
<feature type="chain" id="PRO_5020500372" evidence="3">
    <location>
        <begin position="33"/>
        <end position="333"/>
    </location>
</feature>
<dbReference type="InterPro" id="IPR012337">
    <property type="entry name" value="RNaseH-like_sf"/>
</dbReference>
<feature type="region of interest" description="Disordered" evidence="2">
    <location>
        <begin position="241"/>
        <end position="333"/>
    </location>
</feature>
<dbReference type="OrthoDB" id="1432093at2759"/>
<dbReference type="PANTHER" id="PTHR15092">
    <property type="entry name" value="POLY A -SPECIFIC RIBONUCLEASE/TARGET OF EGR1, MEMBER 1"/>
    <property type="match status" value="1"/>
</dbReference>
<organism evidence="4 5">
    <name type="scientific">Syncephalis pseudoplumigaleata</name>
    <dbReference type="NCBI Taxonomy" id="1712513"/>
    <lineage>
        <taxon>Eukaryota</taxon>
        <taxon>Fungi</taxon>
        <taxon>Fungi incertae sedis</taxon>
        <taxon>Zoopagomycota</taxon>
        <taxon>Zoopagomycotina</taxon>
        <taxon>Zoopagomycetes</taxon>
        <taxon>Zoopagales</taxon>
        <taxon>Piptocephalidaceae</taxon>
        <taxon>Syncephalis</taxon>
    </lineage>
</organism>
<dbReference type="InterPro" id="IPR036397">
    <property type="entry name" value="RNaseH_sf"/>
</dbReference>
<gene>
    <name evidence="4" type="ORF">SYNPS1DRAFT_27553</name>
</gene>
<dbReference type="Proteomes" id="UP000278143">
    <property type="component" value="Unassembled WGS sequence"/>
</dbReference>
<dbReference type="SUPFAM" id="SSF53098">
    <property type="entry name" value="Ribonuclease H-like"/>
    <property type="match status" value="1"/>
</dbReference>
<dbReference type="InterPro" id="IPR006941">
    <property type="entry name" value="RNase_CAF1"/>
</dbReference>
<evidence type="ECO:0000313" key="4">
    <source>
        <dbReference type="EMBL" id="RKP26769.1"/>
    </source>
</evidence>
<dbReference type="PANTHER" id="PTHR15092:SF22">
    <property type="entry name" value="POLY(A)-SPECIFIC RIBONUCLEASE PNLDC1"/>
    <property type="match status" value="1"/>
</dbReference>
<keyword evidence="5" id="KW-1185">Reference proteome</keyword>
<sequence length="333" mass="37185">MPAMQVVVAWMMGCGLLAMMVLQAALIDVTNASEIMRILAKHRKPLVGHNCLLDMGHVMQHLWDDLPKSIDKWKHMVFELTTRVHYHEAGYDAYCTGLNLVRMLYYIGKTNDVKALDKEDALGRLLNEACIVEVTNKIFVMRSELNCMDLTGYDVPPEPIPPPVPAAFLLTGVPRVLDAGRLVEILSSLGAMKAEWLANNQCRVTFKDAHVVSEGYVQSLIDSSRAVDMAGTIIFMEKEEKEDEEAKVDGLPENGAVTDMDTIGTYNPLKRPRLPDEDEEDGHIDASHRSNDPEEGEIADDATCVPLTRENAYVETEEEEEASTLSSKRQRRA</sequence>
<proteinExistence type="inferred from homology"/>
<accession>A0A4V1J1Z4</accession>
<dbReference type="GO" id="GO:0000175">
    <property type="term" value="F:3'-5'-RNA exonuclease activity"/>
    <property type="evidence" value="ECO:0007669"/>
    <property type="project" value="TreeGrafter"/>
</dbReference>
<dbReference type="EMBL" id="KZ989339">
    <property type="protein sequence ID" value="RKP26769.1"/>
    <property type="molecule type" value="Genomic_DNA"/>
</dbReference>
<evidence type="ECO:0000256" key="1">
    <source>
        <dbReference type="ARBA" id="ARBA00008372"/>
    </source>
</evidence>
<dbReference type="Gene3D" id="3.30.420.10">
    <property type="entry name" value="Ribonuclease H-like superfamily/Ribonuclease H"/>
    <property type="match status" value="2"/>
</dbReference>